<proteinExistence type="predicted"/>
<keyword evidence="2" id="KW-1185">Reference proteome</keyword>
<sequence>MQNMYDMNRSFIMKLGWEFITNQKALWVKLLRVKYGIPGDTIPNDLAPGRGSHAWKNICKIWSLLLGGLNWAISNGHTIRFWLDRWVGGEKPLIEMTTTPILESRRGDTLCTYVNEC</sequence>
<evidence type="ECO:0000313" key="1">
    <source>
        <dbReference type="EMBL" id="KAK9119890.1"/>
    </source>
</evidence>
<name>A0AAP0NW52_9MAGN</name>
<evidence type="ECO:0000313" key="2">
    <source>
        <dbReference type="Proteomes" id="UP001419268"/>
    </source>
</evidence>
<comment type="caution">
    <text evidence="1">The sequence shown here is derived from an EMBL/GenBank/DDBJ whole genome shotgun (WGS) entry which is preliminary data.</text>
</comment>
<evidence type="ECO:0008006" key="3">
    <source>
        <dbReference type="Google" id="ProtNLM"/>
    </source>
</evidence>
<dbReference type="AlphaFoldDB" id="A0AAP0NW52"/>
<reference evidence="1 2" key="1">
    <citation type="submission" date="2024-01" db="EMBL/GenBank/DDBJ databases">
        <title>Genome assemblies of Stephania.</title>
        <authorList>
            <person name="Yang L."/>
        </authorList>
    </citation>
    <scope>NUCLEOTIDE SEQUENCE [LARGE SCALE GENOMIC DNA]</scope>
    <source>
        <strain evidence="1">JXDWG</strain>
        <tissue evidence="1">Leaf</tissue>
    </source>
</reference>
<dbReference type="EMBL" id="JBBNAG010000007">
    <property type="protein sequence ID" value="KAK9119890.1"/>
    <property type="molecule type" value="Genomic_DNA"/>
</dbReference>
<accession>A0AAP0NW52</accession>
<dbReference type="Proteomes" id="UP001419268">
    <property type="component" value="Unassembled WGS sequence"/>
</dbReference>
<gene>
    <name evidence="1" type="ORF">Scep_017983</name>
</gene>
<organism evidence="1 2">
    <name type="scientific">Stephania cephalantha</name>
    <dbReference type="NCBI Taxonomy" id="152367"/>
    <lineage>
        <taxon>Eukaryota</taxon>
        <taxon>Viridiplantae</taxon>
        <taxon>Streptophyta</taxon>
        <taxon>Embryophyta</taxon>
        <taxon>Tracheophyta</taxon>
        <taxon>Spermatophyta</taxon>
        <taxon>Magnoliopsida</taxon>
        <taxon>Ranunculales</taxon>
        <taxon>Menispermaceae</taxon>
        <taxon>Menispermoideae</taxon>
        <taxon>Cissampelideae</taxon>
        <taxon>Stephania</taxon>
    </lineage>
</organism>
<protein>
    <recommendedName>
        <fullName evidence="3">Reverse transcriptase</fullName>
    </recommendedName>
</protein>